<name>A0A1E5G609_9FIRM</name>
<dbReference type="AlphaFoldDB" id="A0A1E5G609"/>
<evidence type="ECO:0000313" key="2">
    <source>
        <dbReference type="Proteomes" id="UP000094296"/>
    </source>
</evidence>
<keyword evidence="2" id="KW-1185">Reference proteome</keyword>
<reference evidence="1 2" key="1">
    <citation type="submission" date="2016-09" db="EMBL/GenBank/DDBJ databases">
        <title>Draft genome sequence for the type strain of Desulfuribacillus alkaliarsenatis AHT28, an obligately anaerobic, sulfidogenic bacterium isolated from Russian soda lake sediments.</title>
        <authorList>
            <person name="Abin C.A."/>
            <person name="Hollibaugh J.T."/>
        </authorList>
    </citation>
    <scope>NUCLEOTIDE SEQUENCE [LARGE SCALE GENOMIC DNA]</scope>
    <source>
        <strain evidence="1 2">AHT28</strain>
    </source>
</reference>
<dbReference type="RefSeq" id="WP_069641696.1">
    <property type="nucleotide sequence ID" value="NZ_MIJE01000001.1"/>
</dbReference>
<comment type="caution">
    <text evidence="1">The sequence shown here is derived from an EMBL/GenBank/DDBJ whole genome shotgun (WGS) entry which is preliminary data.</text>
</comment>
<protein>
    <submittedName>
        <fullName evidence="1">Uncharacterized protein</fullName>
    </submittedName>
</protein>
<accession>A0A1E5G609</accession>
<gene>
    <name evidence="1" type="ORF">BHF68_00510</name>
</gene>
<evidence type="ECO:0000313" key="1">
    <source>
        <dbReference type="EMBL" id="OEF98204.1"/>
    </source>
</evidence>
<dbReference type="Proteomes" id="UP000094296">
    <property type="component" value="Unassembled WGS sequence"/>
</dbReference>
<sequence length="206" mass="22946">MTTMKRRHLFHPFMPRRFSQTQPENVEASKETSATYPGIQYHHPFGRLFAPYPKLRPDETTGSNQYTPVDPLFGPDQDVSDSNNFELEKNILPIGDSLNINAIHSLTKDVISTLHTVDKSLDIVVKTLTVLDNYNINLATITGKSASSSGGPNILRLATDFIKKINVNQLEQTISILQSPMVVELLKNGLDFDADDSNSDNSENTN</sequence>
<proteinExistence type="predicted"/>
<dbReference type="EMBL" id="MIJE01000001">
    <property type="protein sequence ID" value="OEF98204.1"/>
    <property type="molecule type" value="Genomic_DNA"/>
</dbReference>
<dbReference type="OrthoDB" id="9936396at2"/>
<organism evidence="1 2">
    <name type="scientific">Desulfuribacillus alkaliarsenatis</name>
    <dbReference type="NCBI Taxonomy" id="766136"/>
    <lineage>
        <taxon>Bacteria</taxon>
        <taxon>Bacillati</taxon>
        <taxon>Bacillota</taxon>
        <taxon>Desulfuribacillia</taxon>
        <taxon>Desulfuribacillales</taxon>
        <taxon>Desulfuribacillaceae</taxon>
        <taxon>Desulfuribacillus</taxon>
    </lineage>
</organism>